<keyword evidence="1" id="KW-1185">Reference proteome</keyword>
<accession>A0A915EXN7</accession>
<evidence type="ECO:0000313" key="1">
    <source>
        <dbReference type="Proteomes" id="UP000887562"/>
    </source>
</evidence>
<sequence length="136" mass="15264">MCKRPRDVWSTLLSRQKLHWLRCGIIAATRRLSPHPYSASGLPNRRPPLVPQLLQPFHSSSSTDLRIFSLMDLGKRDFLTTFLHRNASVTLRGKRGLMSSSSSSSHCPTSAQSVEATLDTLHPPQHLRLLFGRPAL</sequence>
<name>A0A915EXN7_9CEST</name>
<protein>
    <submittedName>
        <fullName evidence="2">Uncharacterized protein</fullName>
    </submittedName>
</protein>
<dbReference type="AlphaFoldDB" id="A0A915EXN7"/>
<reference evidence="2" key="1">
    <citation type="submission" date="2022-11" db="UniProtKB">
        <authorList>
            <consortium name="WormBaseParasite"/>
        </authorList>
    </citation>
    <scope>IDENTIFICATION</scope>
</reference>
<organism evidence="1 2">
    <name type="scientific">Echinococcus canadensis</name>
    <dbReference type="NCBI Taxonomy" id="519352"/>
    <lineage>
        <taxon>Eukaryota</taxon>
        <taxon>Metazoa</taxon>
        <taxon>Spiralia</taxon>
        <taxon>Lophotrochozoa</taxon>
        <taxon>Platyhelminthes</taxon>
        <taxon>Cestoda</taxon>
        <taxon>Eucestoda</taxon>
        <taxon>Cyclophyllidea</taxon>
        <taxon>Taeniidae</taxon>
        <taxon>Echinococcus</taxon>
        <taxon>Echinococcus canadensis group</taxon>
    </lineage>
</organism>
<dbReference type="Proteomes" id="UP000887562">
    <property type="component" value="Unplaced"/>
</dbReference>
<dbReference type="WBParaSite" id="maker-E.canG7_contigs_5348-snap-gene-0.2-mRNA-1">
    <property type="protein sequence ID" value="maker-E.canG7_contigs_5348-snap-gene-0.2-mRNA-1"/>
    <property type="gene ID" value="EcG7_08715"/>
</dbReference>
<evidence type="ECO:0000313" key="2">
    <source>
        <dbReference type="WBParaSite" id="maker-E.canG7_contigs_5348-snap-gene-0.2-mRNA-1"/>
    </source>
</evidence>
<proteinExistence type="predicted"/>